<accession>A0A1D7USC6</accession>
<reference evidence="1 2" key="1">
    <citation type="submission" date="2016-04" db="EMBL/GenBank/DDBJ databases">
        <title>Complete genome seqeunce of Leptospira alstonii serovar Room22.</title>
        <authorList>
            <person name="Nally J.E."/>
            <person name="Bayles D.O."/>
            <person name="Hurley D."/>
            <person name="Fanning S."/>
            <person name="McMahon B.J."/>
            <person name="Arent Z."/>
        </authorList>
    </citation>
    <scope>NUCLEOTIDE SEQUENCE [LARGE SCALE GENOMIC DNA]</scope>
    <source>
        <strain evidence="1 2">GWTS #1</strain>
    </source>
</reference>
<organism evidence="1 2">
    <name type="scientific">Leptospira tipperaryensis</name>
    <dbReference type="NCBI Taxonomy" id="2564040"/>
    <lineage>
        <taxon>Bacteria</taxon>
        <taxon>Pseudomonadati</taxon>
        <taxon>Spirochaetota</taxon>
        <taxon>Spirochaetia</taxon>
        <taxon>Leptospirales</taxon>
        <taxon>Leptospiraceae</taxon>
        <taxon>Leptospira</taxon>
    </lineage>
</organism>
<name>A0A1D7USC6_9LEPT</name>
<protein>
    <submittedName>
        <fullName evidence="1">Uncharacterized protein</fullName>
    </submittedName>
</protein>
<dbReference type="EMBL" id="CP015217">
    <property type="protein sequence ID" value="AOP32522.1"/>
    <property type="molecule type" value="Genomic_DNA"/>
</dbReference>
<evidence type="ECO:0000313" key="1">
    <source>
        <dbReference type="EMBL" id="AOP32522.1"/>
    </source>
</evidence>
<evidence type="ECO:0000313" key="2">
    <source>
        <dbReference type="Proteomes" id="UP000094197"/>
    </source>
</evidence>
<keyword evidence="2" id="KW-1185">Reference proteome</keyword>
<dbReference type="AlphaFoldDB" id="A0A1D7USC6"/>
<sequence length="88" mass="10314">MNQNSISILVFFKNRILFLKLILLPRLYSKRTLSPISIFFSAILCGTRTSSFFPKIEFDFRKAAYVFILKVSPVLLRQKNKCNFFKSV</sequence>
<dbReference type="Proteomes" id="UP000094197">
    <property type="component" value="Chromosome 1"/>
</dbReference>
<proteinExistence type="predicted"/>
<gene>
    <name evidence="1" type="ORF">A0128_00690</name>
</gene>
<dbReference type="KEGG" id="laj:A0128_00690"/>